<dbReference type="InterPro" id="IPR024510">
    <property type="entry name" value="DUF2589"/>
</dbReference>
<name>A0A2W5FMG1_9BURK</name>
<reference evidence="1 2" key="1">
    <citation type="submission" date="2017-08" db="EMBL/GenBank/DDBJ databases">
        <title>Infants hospitalized years apart are colonized by the same room-sourced microbial strains.</title>
        <authorList>
            <person name="Brooks B."/>
            <person name="Olm M.R."/>
            <person name="Firek B.A."/>
            <person name="Baker R."/>
            <person name="Thomas B.C."/>
            <person name="Morowitz M.J."/>
            <person name="Banfield J.F."/>
        </authorList>
    </citation>
    <scope>NUCLEOTIDE SEQUENCE [LARGE SCALE GENOMIC DNA]</scope>
    <source>
        <strain evidence="1">S2_012_000_R2_81</strain>
    </source>
</reference>
<dbReference type="Pfam" id="PF11655">
    <property type="entry name" value="DUF2589"/>
    <property type="match status" value="1"/>
</dbReference>
<dbReference type="EMBL" id="QFOD01000013">
    <property type="protein sequence ID" value="PZP30709.1"/>
    <property type="molecule type" value="Genomic_DNA"/>
</dbReference>
<gene>
    <name evidence="1" type="ORF">DI603_14390</name>
</gene>
<dbReference type="AlphaFoldDB" id="A0A2W5FMG1"/>
<evidence type="ECO:0000313" key="1">
    <source>
        <dbReference type="EMBL" id="PZP30709.1"/>
    </source>
</evidence>
<dbReference type="Proteomes" id="UP000249633">
    <property type="component" value="Unassembled WGS sequence"/>
</dbReference>
<evidence type="ECO:0000313" key="2">
    <source>
        <dbReference type="Proteomes" id="UP000249633"/>
    </source>
</evidence>
<organism evidence="1 2">
    <name type="scientific">Roseateles depolymerans</name>
    <dbReference type="NCBI Taxonomy" id="76731"/>
    <lineage>
        <taxon>Bacteria</taxon>
        <taxon>Pseudomonadati</taxon>
        <taxon>Pseudomonadota</taxon>
        <taxon>Betaproteobacteria</taxon>
        <taxon>Burkholderiales</taxon>
        <taxon>Sphaerotilaceae</taxon>
        <taxon>Roseateles</taxon>
    </lineage>
</organism>
<proteinExistence type="predicted"/>
<sequence length="206" mass="21766">MATAPPSAATAPDPAPLPAADFQALPLDFLIAAPLVAVVNAQKQAALSTKAYIESFLDKVPSTTADAPVRFKPQTANFNLDFQETNANGVSIQKSVHLDVPLLSIVPVPHLRIDSLTTHFKYEVSQVVGTKRDSSKQGELSAGVKYLPFFEASLKGSLSSTASEQSTTNRSGMLEITVHASEAPMPEGLARLLSLLAKVAEPTVVS</sequence>
<comment type="caution">
    <text evidence="1">The sequence shown here is derived from an EMBL/GenBank/DDBJ whole genome shotgun (WGS) entry which is preliminary data.</text>
</comment>
<protein>
    <recommendedName>
        <fullName evidence="3">DUF2589 domain-containing protein</fullName>
    </recommendedName>
</protein>
<accession>A0A2W5FMG1</accession>
<evidence type="ECO:0008006" key="3">
    <source>
        <dbReference type="Google" id="ProtNLM"/>
    </source>
</evidence>